<evidence type="ECO:0000313" key="3">
    <source>
        <dbReference type="EMBL" id="QSZ34745.1"/>
    </source>
</evidence>
<feature type="region of interest" description="Disordered" evidence="2">
    <location>
        <begin position="70"/>
        <end position="121"/>
    </location>
</feature>
<accession>A0A8A3PI80</accession>
<sequence>MHHIPPTEVSSSSPIAPSTTTSSVQEARQNLLQRIHEYNTDINTPPDLRVHITGLTLEEGAIFERGLSSVTEDPGFQTPTGSPSVSPPLSSELVLDTDGLPSKAPGSATVDAEHGTQKSMEEITRCRARQIKIRDLQREKETLEMERRRRAAKEQVGIRWKERALKDWKENKAKNDYHFVQGADGHDEAVIKGVHYPNDGSGSGGVSERIKCNFGRGENVNREVVIARGVRNSGNERQVVDVKSNEKRTPPKAPKGLKRLAESRRKANQEWIAKEGQRLAVRGNDERTANNLLMDVNRAIAVAAGVAWNGAEHSMDFANGDGPWKNTTELGIEDAHEDSRVRVGYPLENSKPGHAPPLPARLEPKSKTLLGKGHGSWSPELEECGRRRAHRTRDTSPQSQATERHAHHHQPRANDLPESHHRGRRAAEDSKPSTRKLSPPQAPPFHKRREHAHGAVGDVSKSNFRPVQAAEINSPGDNVPIPLMSPLVPKVEKVKPKPEPTPPVFPAQGIRDSRLLPNESPAQWKVRTLREKAHGDFERDKLMYKEEAKAVKNNVQAGPTKAILKRDGKGKGKAIMIAWAVEPPDNKGEDEMSPIKHTPSFNERADQEELRKLEEKRNKRDGNYRCFATGSKIERENLAARERAEELADTLMRGEGGTEGFREAGEE</sequence>
<feature type="region of interest" description="Disordered" evidence="2">
    <location>
        <begin position="345"/>
        <end position="463"/>
    </location>
</feature>
<feature type="coiled-coil region" evidence="1">
    <location>
        <begin position="126"/>
        <end position="156"/>
    </location>
</feature>
<feature type="compositionally biased region" description="Basic and acidic residues" evidence="2">
    <location>
        <begin position="415"/>
        <end position="432"/>
    </location>
</feature>
<dbReference type="OrthoDB" id="3528614at2759"/>
<dbReference type="AlphaFoldDB" id="A0A8A3PI80"/>
<keyword evidence="4" id="KW-1185">Reference proteome</keyword>
<feature type="region of interest" description="Disordered" evidence="2">
    <location>
        <begin position="1"/>
        <end position="26"/>
    </location>
</feature>
<evidence type="ECO:0000313" key="4">
    <source>
        <dbReference type="Proteomes" id="UP000672032"/>
    </source>
</evidence>
<dbReference type="Proteomes" id="UP000672032">
    <property type="component" value="Chromosome 5"/>
</dbReference>
<feature type="region of interest" description="Disordered" evidence="2">
    <location>
        <begin position="648"/>
        <end position="667"/>
    </location>
</feature>
<feature type="compositionally biased region" description="Basic and acidic residues" evidence="2">
    <location>
        <begin position="603"/>
        <end position="619"/>
    </location>
</feature>
<evidence type="ECO:0000256" key="2">
    <source>
        <dbReference type="SAM" id="MobiDB-lite"/>
    </source>
</evidence>
<name>A0A8A3PI80_9HELO</name>
<dbReference type="EMBL" id="CP063409">
    <property type="protein sequence ID" value="QSZ34745.1"/>
    <property type="molecule type" value="Genomic_DNA"/>
</dbReference>
<proteinExistence type="predicted"/>
<reference evidence="3" key="1">
    <citation type="submission" date="2020-10" db="EMBL/GenBank/DDBJ databases">
        <title>Genome Sequence of Monilinia vaccinii-corymbosi Sheds Light on Mummy Berry Disease Infection of Blueberry and Mating Type.</title>
        <authorList>
            <person name="Yow A.G."/>
            <person name="Zhang Y."/>
            <person name="Bansal K."/>
            <person name="Eacker S.M."/>
            <person name="Sullivan S."/>
            <person name="Liachko I."/>
            <person name="Cubeta M.A."/>
            <person name="Rollins J.A."/>
            <person name="Ashrafi H."/>
        </authorList>
    </citation>
    <scope>NUCLEOTIDE SEQUENCE</scope>
    <source>
        <strain evidence="3">RL-1</strain>
    </source>
</reference>
<evidence type="ECO:0000256" key="1">
    <source>
        <dbReference type="SAM" id="Coils"/>
    </source>
</evidence>
<organism evidence="3 4">
    <name type="scientific">Monilinia vaccinii-corymbosi</name>
    <dbReference type="NCBI Taxonomy" id="61207"/>
    <lineage>
        <taxon>Eukaryota</taxon>
        <taxon>Fungi</taxon>
        <taxon>Dikarya</taxon>
        <taxon>Ascomycota</taxon>
        <taxon>Pezizomycotina</taxon>
        <taxon>Leotiomycetes</taxon>
        <taxon>Helotiales</taxon>
        <taxon>Sclerotiniaceae</taxon>
        <taxon>Monilinia</taxon>
    </lineage>
</organism>
<feature type="compositionally biased region" description="Basic and acidic residues" evidence="2">
    <location>
        <begin position="111"/>
        <end position="121"/>
    </location>
</feature>
<feature type="compositionally biased region" description="Low complexity" evidence="2">
    <location>
        <begin position="82"/>
        <end position="94"/>
    </location>
</feature>
<feature type="compositionally biased region" description="Basic and acidic residues" evidence="2">
    <location>
        <begin position="584"/>
        <end position="594"/>
    </location>
</feature>
<feature type="region of interest" description="Disordered" evidence="2">
    <location>
        <begin position="243"/>
        <end position="262"/>
    </location>
</feature>
<protein>
    <submittedName>
        <fullName evidence="3">Uncharacterized protein</fullName>
    </submittedName>
</protein>
<feature type="region of interest" description="Disordered" evidence="2">
    <location>
        <begin position="580"/>
        <end position="619"/>
    </location>
</feature>
<gene>
    <name evidence="3" type="ORF">DSL72_007600</name>
</gene>
<feature type="compositionally biased region" description="Low complexity" evidence="2">
    <location>
        <begin position="10"/>
        <end position="23"/>
    </location>
</feature>
<keyword evidence="1" id="KW-0175">Coiled coil</keyword>